<dbReference type="PROSITE" id="PS00622">
    <property type="entry name" value="HTH_LUXR_1"/>
    <property type="match status" value="1"/>
</dbReference>
<dbReference type="InterPro" id="IPR016032">
    <property type="entry name" value="Sig_transdc_resp-reg_C-effctor"/>
</dbReference>
<dbReference type="GO" id="GO:0006355">
    <property type="term" value="P:regulation of DNA-templated transcription"/>
    <property type="evidence" value="ECO:0007669"/>
    <property type="project" value="InterPro"/>
</dbReference>
<feature type="domain" description="HTH luxR-type" evidence="4">
    <location>
        <begin position="1"/>
        <end position="62"/>
    </location>
</feature>
<proteinExistence type="predicted"/>
<dbReference type="AlphaFoldDB" id="A0A1Z2L625"/>
<dbReference type="InterPro" id="IPR036388">
    <property type="entry name" value="WH-like_DNA-bd_sf"/>
</dbReference>
<evidence type="ECO:0000256" key="2">
    <source>
        <dbReference type="ARBA" id="ARBA00023125"/>
    </source>
</evidence>
<dbReference type="CDD" id="cd06170">
    <property type="entry name" value="LuxR_C_like"/>
    <property type="match status" value="1"/>
</dbReference>
<gene>
    <name evidence="5" type="ORF">SMD11_4138</name>
</gene>
<evidence type="ECO:0000313" key="5">
    <source>
        <dbReference type="EMBL" id="ARZ69749.1"/>
    </source>
</evidence>
<dbReference type="PANTHER" id="PTHR44688:SF16">
    <property type="entry name" value="DNA-BINDING TRANSCRIPTIONAL ACTIVATOR DEVR_DOSR"/>
    <property type="match status" value="1"/>
</dbReference>
<dbReference type="EMBL" id="CP021744">
    <property type="protein sequence ID" value="ARZ69749.1"/>
    <property type="molecule type" value="Genomic_DNA"/>
</dbReference>
<dbReference type="PRINTS" id="PR00038">
    <property type="entry name" value="HTHLUXR"/>
</dbReference>
<dbReference type="GO" id="GO:0003677">
    <property type="term" value="F:DNA binding"/>
    <property type="evidence" value="ECO:0007669"/>
    <property type="project" value="UniProtKB-KW"/>
</dbReference>
<evidence type="ECO:0000259" key="4">
    <source>
        <dbReference type="PROSITE" id="PS50043"/>
    </source>
</evidence>
<dbReference type="PROSITE" id="PS50043">
    <property type="entry name" value="HTH_LUXR_2"/>
    <property type="match status" value="1"/>
</dbReference>
<keyword evidence="3" id="KW-0804">Transcription</keyword>
<evidence type="ECO:0000313" key="6">
    <source>
        <dbReference type="Proteomes" id="UP000195755"/>
    </source>
</evidence>
<dbReference type="SUPFAM" id="SSF46894">
    <property type="entry name" value="C-terminal effector domain of the bipartite response regulators"/>
    <property type="match status" value="1"/>
</dbReference>
<accession>A0A1Z2L625</accession>
<dbReference type="Proteomes" id="UP000195755">
    <property type="component" value="Chromosome"/>
</dbReference>
<dbReference type="InterPro" id="IPR000792">
    <property type="entry name" value="Tscrpt_reg_LuxR_C"/>
</dbReference>
<evidence type="ECO:0000256" key="3">
    <source>
        <dbReference type="ARBA" id="ARBA00023163"/>
    </source>
</evidence>
<dbReference type="PANTHER" id="PTHR44688">
    <property type="entry name" value="DNA-BINDING TRANSCRIPTIONAL ACTIVATOR DEVR_DOSR"/>
    <property type="match status" value="1"/>
</dbReference>
<name>A0A1Z2L625_9ACTN</name>
<reference evidence="5 6" key="1">
    <citation type="submission" date="2017-06" db="EMBL/GenBank/DDBJ databases">
        <title>Streptomyces albireticuli Genome sequencing and assembly.</title>
        <authorList>
            <person name="Wang Y."/>
            <person name="Du B."/>
            <person name="Ding Y."/>
            <person name="Liu H."/>
            <person name="Hou Q."/>
            <person name="Liu K."/>
            <person name="Yao L."/>
            <person name="Wang C."/>
        </authorList>
    </citation>
    <scope>NUCLEOTIDE SEQUENCE [LARGE SCALE GENOMIC DNA]</scope>
    <source>
        <strain evidence="5 6">MDJK11</strain>
    </source>
</reference>
<dbReference type="Pfam" id="PF00196">
    <property type="entry name" value="GerE"/>
    <property type="match status" value="1"/>
</dbReference>
<dbReference type="KEGG" id="salj:SMD11_4138"/>
<evidence type="ECO:0000256" key="1">
    <source>
        <dbReference type="ARBA" id="ARBA00023015"/>
    </source>
</evidence>
<keyword evidence="2" id="KW-0238">DNA-binding</keyword>
<protein>
    <recommendedName>
        <fullName evidence="4">HTH luxR-type domain-containing protein</fullName>
    </recommendedName>
</protein>
<dbReference type="Gene3D" id="1.10.10.10">
    <property type="entry name" value="Winged helix-like DNA-binding domain superfamily/Winged helix DNA-binding domain"/>
    <property type="match status" value="1"/>
</dbReference>
<organism evidence="5 6">
    <name type="scientific">Streptomyces albireticuli</name>
    <dbReference type="NCBI Taxonomy" id="1940"/>
    <lineage>
        <taxon>Bacteria</taxon>
        <taxon>Bacillati</taxon>
        <taxon>Actinomycetota</taxon>
        <taxon>Actinomycetes</taxon>
        <taxon>Kitasatosporales</taxon>
        <taxon>Streptomycetaceae</taxon>
        <taxon>Streptomyces</taxon>
    </lineage>
</organism>
<dbReference type="SMART" id="SM00421">
    <property type="entry name" value="HTH_LUXR"/>
    <property type="match status" value="1"/>
</dbReference>
<keyword evidence="1" id="KW-0805">Transcription regulation</keyword>
<sequence>MDLLSIREKDVFWLLGAGCSNRSISVRLQVTERTVKAHVARILTKLEVESRLQAGLVSYIYHQAQGRHLAAVKAG</sequence>